<gene>
    <name evidence="3" type="ORF">NVS32_10310</name>
</gene>
<dbReference type="Proteomes" id="UP001204320">
    <property type="component" value="Unassembled WGS sequence"/>
</dbReference>
<dbReference type="RefSeq" id="WP_258499736.1">
    <property type="nucleotide sequence ID" value="NZ_JANSKA010000009.1"/>
</dbReference>
<name>A0ABT1ZAU1_9ACTN</name>
<dbReference type="Pfam" id="PF20434">
    <property type="entry name" value="BD-FAE"/>
    <property type="match status" value="1"/>
</dbReference>
<dbReference type="InterPro" id="IPR049492">
    <property type="entry name" value="BD-FAE-like_dom"/>
</dbReference>
<keyword evidence="4" id="KW-1185">Reference proteome</keyword>
<dbReference type="InterPro" id="IPR029058">
    <property type="entry name" value="AB_hydrolase_fold"/>
</dbReference>
<reference evidence="3 4" key="1">
    <citation type="submission" date="2022-08" db="EMBL/GenBank/DDBJ databases">
        <title>Tractidigestivibacter montrealensis type strain KD21.</title>
        <authorList>
            <person name="Diop K."/>
            <person name="Richard C."/>
            <person name="Routy B."/>
        </authorList>
    </citation>
    <scope>NUCLEOTIDE SEQUENCE [LARGE SCALE GENOMIC DNA]</scope>
    <source>
        <strain evidence="3 4">KD21</strain>
    </source>
</reference>
<dbReference type="NCBIfam" id="NF041555">
    <property type="entry name" value="tannase_A"/>
    <property type="match status" value="1"/>
</dbReference>
<evidence type="ECO:0000256" key="1">
    <source>
        <dbReference type="SAM" id="MobiDB-lite"/>
    </source>
</evidence>
<dbReference type="InterPro" id="IPR006311">
    <property type="entry name" value="TAT_signal"/>
</dbReference>
<dbReference type="InterPro" id="IPR048121">
    <property type="entry name" value="Tannase_A"/>
</dbReference>
<dbReference type="InterPro" id="IPR019546">
    <property type="entry name" value="TAT_signal_bac_arc"/>
</dbReference>
<proteinExistence type="predicted"/>
<feature type="region of interest" description="Disordered" evidence="1">
    <location>
        <begin position="28"/>
        <end position="49"/>
    </location>
</feature>
<sequence length="655" mass="69677">MSWTRREFLELASAGAASMGLAACGAPARQQADNSSDQSSNTTTQPADNVDLGEFKSLALDTNAWKYDKDNDVYYQLGLTYCLKPATTAYESLAIFVPGKFFTAEKKGDTYSCTVNEKAVVGGFTPSTAPVLLPINSGTLSPQASPTKYGYDGLGTFLDAGCIYVYAGFRGRSAGYDSSTGSTDLYPGGAPWPVVDLKAAIRYLRYNKDALPCDTSRVFSFGFSAGGGVSALLGSAGDAEIYKPYLDSIGAITHDAEGNAVSDAVFGSASWCPVTSFDTADASYEWMMGQFSTAGNRADGTWTSALSQGLAADYASYINAMDLRDSDDSQLTLDESEGGVYTLGSYASQLISILNDSATSFVSDTTFPYTYTPQHIDDPSFPGDPNLATARATEAAVAAAKQEAQSSAAADAQGDAASTDATGSTGDTATTTTTTLPTGTTQVQSTIYDTVQNYFAALNSDYWWINYNVSRQTVSISSLRDFSTHLRPAELSVPAFDAADRSTKTNQLFGIGEESTLHFDETVGERVAANADAYASLEGWDESYATAWQDDLEKFDSLDSDITTRVSMFNPLYFLSGTYSGYGTGSVAPHWRVNEGVFDTSTSLATSANLVLALRHFSGVEDVTYVPVWGQGHVMAERSGTASDNLLSWIASCCE</sequence>
<evidence type="ECO:0000259" key="2">
    <source>
        <dbReference type="Pfam" id="PF20434"/>
    </source>
</evidence>
<evidence type="ECO:0000313" key="4">
    <source>
        <dbReference type="Proteomes" id="UP001204320"/>
    </source>
</evidence>
<evidence type="ECO:0000313" key="3">
    <source>
        <dbReference type="EMBL" id="MCR9037337.1"/>
    </source>
</evidence>
<dbReference type="NCBIfam" id="TIGR01409">
    <property type="entry name" value="TAT_signal_seq"/>
    <property type="match status" value="1"/>
</dbReference>
<feature type="region of interest" description="Disordered" evidence="1">
    <location>
        <begin position="398"/>
        <end position="437"/>
    </location>
</feature>
<feature type="domain" description="BD-FAE-like" evidence="2">
    <location>
        <begin position="190"/>
        <end position="240"/>
    </location>
</feature>
<dbReference type="SUPFAM" id="SSF53474">
    <property type="entry name" value="alpha/beta-Hydrolases"/>
    <property type="match status" value="1"/>
</dbReference>
<dbReference type="PROSITE" id="PS51318">
    <property type="entry name" value="TAT"/>
    <property type="match status" value="1"/>
</dbReference>
<accession>A0ABT1ZAU1</accession>
<feature type="compositionally biased region" description="Low complexity" evidence="1">
    <location>
        <begin position="28"/>
        <end position="45"/>
    </location>
</feature>
<dbReference type="EMBL" id="JANSKA010000009">
    <property type="protein sequence ID" value="MCR9037337.1"/>
    <property type="molecule type" value="Genomic_DNA"/>
</dbReference>
<organism evidence="3 4">
    <name type="scientific">Tractidigestivibacter montrealensis</name>
    <dbReference type="NCBI Taxonomy" id="2972466"/>
    <lineage>
        <taxon>Bacteria</taxon>
        <taxon>Bacillati</taxon>
        <taxon>Actinomycetota</taxon>
        <taxon>Coriobacteriia</taxon>
        <taxon>Coriobacteriales</taxon>
        <taxon>Atopobiaceae</taxon>
        <taxon>Tractidigestivibacter</taxon>
    </lineage>
</organism>
<protein>
    <submittedName>
        <fullName evidence="3">Twin-arginine translocation signal domain-containing protein</fullName>
    </submittedName>
</protein>
<dbReference type="Gene3D" id="3.40.50.1820">
    <property type="entry name" value="alpha/beta hydrolase"/>
    <property type="match status" value="1"/>
</dbReference>
<dbReference type="PROSITE" id="PS51257">
    <property type="entry name" value="PROKAR_LIPOPROTEIN"/>
    <property type="match status" value="1"/>
</dbReference>
<comment type="caution">
    <text evidence="3">The sequence shown here is derived from an EMBL/GenBank/DDBJ whole genome shotgun (WGS) entry which is preliminary data.</text>
</comment>